<dbReference type="GeneID" id="63751049"/>
<dbReference type="VEuPathDB" id="FungiDB:ASPWEDRAFT_39866"/>
<accession>A0A1L9RIN5</accession>
<dbReference type="EMBL" id="KV878212">
    <property type="protein sequence ID" value="OJJ34784.1"/>
    <property type="molecule type" value="Genomic_DNA"/>
</dbReference>
<proteinExistence type="predicted"/>
<sequence>MNEYISCTTKSNLEIPHKSHSIYDLQQHKHKHHHNIPRQSLDSTNNSHTQMQNQNFHNPHSNRHTSYWYHQLADHARTIRPNPATQPKLISVVSTR</sequence>
<evidence type="ECO:0000313" key="3">
    <source>
        <dbReference type="Proteomes" id="UP000184383"/>
    </source>
</evidence>
<evidence type="ECO:0000256" key="1">
    <source>
        <dbReference type="SAM" id="MobiDB-lite"/>
    </source>
</evidence>
<name>A0A1L9RIN5_ASPWE</name>
<feature type="compositionally biased region" description="Polar residues" evidence="1">
    <location>
        <begin position="37"/>
        <end position="59"/>
    </location>
</feature>
<gene>
    <name evidence="2" type="ORF">ASPWEDRAFT_39866</name>
</gene>
<evidence type="ECO:0000313" key="2">
    <source>
        <dbReference type="EMBL" id="OJJ34784.1"/>
    </source>
</evidence>
<dbReference type="Proteomes" id="UP000184383">
    <property type="component" value="Unassembled WGS sequence"/>
</dbReference>
<reference evidence="3" key="1">
    <citation type="journal article" date="2017" name="Genome Biol.">
        <title>Comparative genomics reveals high biological diversity and specific adaptations in the industrially and medically important fungal genus Aspergillus.</title>
        <authorList>
            <person name="de Vries R.P."/>
            <person name="Riley R."/>
            <person name="Wiebenga A."/>
            <person name="Aguilar-Osorio G."/>
            <person name="Amillis S."/>
            <person name="Uchima C.A."/>
            <person name="Anderluh G."/>
            <person name="Asadollahi M."/>
            <person name="Askin M."/>
            <person name="Barry K."/>
            <person name="Battaglia E."/>
            <person name="Bayram O."/>
            <person name="Benocci T."/>
            <person name="Braus-Stromeyer S.A."/>
            <person name="Caldana C."/>
            <person name="Canovas D."/>
            <person name="Cerqueira G.C."/>
            <person name="Chen F."/>
            <person name="Chen W."/>
            <person name="Choi C."/>
            <person name="Clum A."/>
            <person name="Dos Santos R.A."/>
            <person name="Damasio A.R."/>
            <person name="Diallinas G."/>
            <person name="Emri T."/>
            <person name="Fekete E."/>
            <person name="Flipphi M."/>
            <person name="Freyberg S."/>
            <person name="Gallo A."/>
            <person name="Gournas C."/>
            <person name="Habgood R."/>
            <person name="Hainaut M."/>
            <person name="Harispe M.L."/>
            <person name="Henrissat B."/>
            <person name="Hilden K.S."/>
            <person name="Hope R."/>
            <person name="Hossain A."/>
            <person name="Karabika E."/>
            <person name="Karaffa L."/>
            <person name="Karanyi Z."/>
            <person name="Krasevec N."/>
            <person name="Kuo A."/>
            <person name="Kusch H."/>
            <person name="LaButti K."/>
            <person name="Lagendijk E.L."/>
            <person name="Lapidus A."/>
            <person name="Levasseur A."/>
            <person name="Lindquist E."/>
            <person name="Lipzen A."/>
            <person name="Logrieco A.F."/>
            <person name="MacCabe A."/>
            <person name="Maekelae M.R."/>
            <person name="Malavazi I."/>
            <person name="Melin P."/>
            <person name="Meyer V."/>
            <person name="Mielnichuk N."/>
            <person name="Miskei M."/>
            <person name="Molnar A.P."/>
            <person name="Mule G."/>
            <person name="Ngan C.Y."/>
            <person name="Orejas M."/>
            <person name="Orosz E."/>
            <person name="Ouedraogo J.P."/>
            <person name="Overkamp K.M."/>
            <person name="Park H.-S."/>
            <person name="Perrone G."/>
            <person name="Piumi F."/>
            <person name="Punt P.J."/>
            <person name="Ram A.F."/>
            <person name="Ramon A."/>
            <person name="Rauscher S."/>
            <person name="Record E."/>
            <person name="Riano-Pachon D.M."/>
            <person name="Robert V."/>
            <person name="Roehrig J."/>
            <person name="Ruller R."/>
            <person name="Salamov A."/>
            <person name="Salih N.S."/>
            <person name="Samson R.A."/>
            <person name="Sandor E."/>
            <person name="Sanguinetti M."/>
            <person name="Schuetze T."/>
            <person name="Sepcic K."/>
            <person name="Shelest E."/>
            <person name="Sherlock G."/>
            <person name="Sophianopoulou V."/>
            <person name="Squina F.M."/>
            <person name="Sun H."/>
            <person name="Susca A."/>
            <person name="Todd R.B."/>
            <person name="Tsang A."/>
            <person name="Unkles S.E."/>
            <person name="van de Wiele N."/>
            <person name="van Rossen-Uffink D."/>
            <person name="Oliveira J.V."/>
            <person name="Vesth T.C."/>
            <person name="Visser J."/>
            <person name="Yu J.-H."/>
            <person name="Zhou M."/>
            <person name="Andersen M.R."/>
            <person name="Archer D.B."/>
            <person name="Baker S.E."/>
            <person name="Benoit I."/>
            <person name="Brakhage A.A."/>
            <person name="Braus G.H."/>
            <person name="Fischer R."/>
            <person name="Frisvad J.C."/>
            <person name="Goldman G.H."/>
            <person name="Houbraken J."/>
            <person name="Oakley B."/>
            <person name="Pocsi I."/>
            <person name="Scazzocchio C."/>
            <person name="Seiboth B."/>
            <person name="vanKuyk P.A."/>
            <person name="Wortman J."/>
            <person name="Dyer P.S."/>
            <person name="Grigoriev I.V."/>
        </authorList>
    </citation>
    <scope>NUCLEOTIDE SEQUENCE [LARGE SCALE GENOMIC DNA]</scope>
    <source>
        <strain evidence="3">DTO 134E9</strain>
    </source>
</reference>
<protein>
    <submittedName>
        <fullName evidence="2">Uncharacterized protein</fullName>
    </submittedName>
</protein>
<organism evidence="2 3">
    <name type="scientific">Aspergillus wentii DTO 134E9</name>
    <dbReference type="NCBI Taxonomy" id="1073089"/>
    <lineage>
        <taxon>Eukaryota</taxon>
        <taxon>Fungi</taxon>
        <taxon>Dikarya</taxon>
        <taxon>Ascomycota</taxon>
        <taxon>Pezizomycotina</taxon>
        <taxon>Eurotiomycetes</taxon>
        <taxon>Eurotiomycetidae</taxon>
        <taxon>Eurotiales</taxon>
        <taxon>Aspergillaceae</taxon>
        <taxon>Aspergillus</taxon>
        <taxon>Aspergillus subgen. Cremei</taxon>
    </lineage>
</organism>
<dbReference type="AlphaFoldDB" id="A0A1L9RIN5"/>
<keyword evidence="3" id="KW-1185">Reference proteome</keyword>
<dbReference type="RefSeq" id="XP_040688460.1">
    <property type="nucleotide sequence ID" value="XM_040835201.1"/>
</dbReference>
<feature type="region of interest" description="Disordered" evidence="1">
    <location>
        <begin position="26"/>
        <end position="63"/>
    </location>
</feature>